<keyword evidence="6" id="KW-1185">Reference proteome</keyword>
<dbReference type="PANTHER" id="PTHR43046:SF14">
    <property type="entry name" value="MUTT_NUDIX FAMILY PROTEIN"/>
    <property type="match status" value="1"/>
</dbReference>
<dbReference type="RefSeq" id="WP_085213333.1">
    <property type="nucleotide sequence ID" value="NZ_FXAM01000001.1"/>
</dbReference>
<evidence type="ECO:0000256" key="2">
    <source>
        <dbReference type="ARBA" id="ARBA00022801"/>
    </source>
</evidence>
<organism evidence="5 6">
    <name type="scientific">Methylomagnum ishizawai</name>
    <dbReference type="NCBI Taxonomy" id="1760988"/>
    <lineage>
        <taxon>Bacteria</taxon>
        <taxon>Pseudomonadati</taxon>
        <taxon>Pseudomonadota</taxon>
        <taxon>Gammaproteobacteria</taxon>
        <taxon>Methylococcales</taxon>
        <taxon>Methylococcaceae</taxon>
        <taxon>Methylomagnum</taxon>
    </lineage>
</organism>
<dbReference type="PROSITE" id="PS00893">
    <property type="entry name" value="NUDIX_BOX"/>
    <property type="match status" value="1"/>
</dbReference>
<sequence length="155" mass="16447">MTQNLPPQPAIGVGAVVFDGLGRVLLVRRGQPPALGCWSLPGGKQEAGETLRECCRRELREETGLAVEPGPIVALAERRLEGFHYVIVDFLAELAVAEPVPEPVPASDVTDARWVDLAELETYDLVAGLGAVIRAALGRTGLVDVDGAGWLFLPG</sequence>
<reference evidence="5 6" key="1">
    <citation type="submission" date="2016-12" db="EMBL/GenBank/DDBJ databases">
        <authorList>
            <person name="Song W.-J."/>
            <person name="Kurnit D.M."/>
        </authorList>
    </citation>
    <scope>NUCLEOTIDE SEQUENCE [LARGE SCALE GENOMIC DNA]</scope>
    <source>
        <strain evidence="5 6">175</strain>
    </source>
</reference>
<dbReference type="InterPro" id="IPR000086">
    <property type="entry name" value="NUDIX_hydrolase_dom"/>
</dbReference>
<dbReference type="Proteomes" id="UP000192923">
    <property type="component" value="Unassembled WGS sequence"/>
</dbReference>
<evidence type="ECO:0000259" key="4">
    <source>
        <dbReference type="PROSITE" id="PS51462"/>
    </source>
</evidence>
<keyword evidence="2 3" id="KW-0378">Hydrolase</keyword>
<dbReference type="EMBL" id="FXAM01000001">
    <property type="protein sequence ID" value="SMF95258.1"/>
    <property type="molecule type" value="Genomic_DNA"/>
</dbReference>
<comment type="similarity">
    <text evidence="3">Belongs to the Nudix hydrolase family.</text>
</comment>
<dbReference type="InterPro" id="IPR020476">
    <property type="entry name" value="Nudix_hydrolase"/>
</dbReference>
<dbReference type="GO" id="GO:0016787">
    <property type="term" value="F:hydrolase activity"/>
    <property type="evidence" value="ECO:0007669"/>
    <property type="project" value="UniProtKB-KW"/>
</dbReference>
<accession>A0A1Y6CX66</accession>
<protein>
    <submittedName>
        <fullName evidence="5">ADP-ribose pyrophosphatase YjhB, NUDIX family</fullName>
    </submittedName>
</protein>
<evidence type="ECO:0000313" key="6">
    <source>
        <dbReference type="Proteomes" id="UP000192923"/>
    </source>
</evidence>
<name>A0A1Y6CX66_9GAMM</name>
<dbReference type="PRINTS" id="PR00502">
    <property type="entry name" value="NUDIXFAMILY"/>
</dbReference>
<comment type="cofactor">
    <cofactor evidence="1">
        <name>Mg(2+)</name>
        <dbReference type="ChEBI" id="CHEBI:18420"/>
    </cofactor>
</comment>
<evidence type="ECO:0000313" key="5">
    <source>
        <dbReference type="EMBL" id="SMF95258.1"/>
    </source>
</evidence>
<evidence type="ECO:0000256" key="3">
    <source>
        <dbReference type="RuleBase" id="RU003476"/>
    </source>
</evidence>
<dbReference type="Gene3D" id="3.90.79.10">
    <property type="entry name" value="Nucleoside Triphosphate Pyrophosphohydrolase"/>
    <property type="match status" value="1"/>
</dbReference>
<dbReference type="InterPro" id="IPR015797">
    <property type="entry name" value="NUDIX_hydrolase-like_dom_sf"/>
</dbReference>
<dbReference type="CDD" id="cd04673">
    <property type="entry name" value="NUDIX_ADPRase"/>
    <property type="match status" value="1"/>
</dbReference>
<gene>
    <name evidence="5" type="ORF">SAMN02949497_2612</name>
</gene>
<dbReference type="OrthoDB" id="542521at2"/>
<proteinExistence type="inferred from homology"/>
<dbReference type="PROSITE" id="PS51462">
    <property type="entry name" value="NUDIX"/>
    <property type="match status" value="1"/>
</dbReference>
<dbReference type="Pfam" id="PF00293">
    <property type="entry name" value="NUDIX"/>
    <property type="match status" value="1"/>
</dbReference>
<dbReference type="InterPro" id="IPR020084">
    <property type="entry name" value="NUDIX_hydrolase_CS"/>
</dbReference>
<feature type="domain" description="Nudix hydrolase" evidence="4">
    <location>
        <begin position="6"/>
        <end position="138"/>
    </location>
</feature>
<dbReference type="SUPFAM" id="SSF55811">
    <property type="entry name" value="Nudix"/>
    <property type="match status" value="1"/>
</dbReference>
<dbReference type="PANTHER" id="PTHR43046">
    <property type="entry name" value="GDP-MANNOSE MANNOSYL HYDROLASE"/>
    <property type="match status" value="1"/>
</dbReference>
<evidence type="ECO:0000256" key="1">
    <source>
        <dbReference type="ARBA" id="ARBA00001946"/>
    </source>
</evidence>
<dbReference type="AlphaFoldDB" id="A0A1Y6CX66"/>
<dbReference type="STRING" id="1760988.SAMN02949497_2612"/>